<evidence type="ECO:0000256" key="9">
    <source>
        <dbReference type="SAM" id="Phobius"/>
    </source>
</evidence>
<keyword evidence="8" id="KW-0458">Lysosome</keyword>
<accession>A0A668TJV9</accession>
<evidence type="ECO:0000256" key="2">
    <source>
        <dbReference type="ARBA" id="ARBA00022692"/>
    </source>
</evidence>
<keyword evidence="13" id="KW-1185">Reference proteome</keyword>
<comment type="caution">
    <text evidence="8">Lacks conserved residue(s) required for the propagation of feature annotation.</text>
</comment>
<dbReference type="Gene3D" id="2.40.160.110">
    <property type="match status" value="1"/>
</dbReference>
<evidence type="ECO:0000313" key="12">
    <source>
        <dbReference type="Ensembl" id="ENSOABP00000027540.1"/>
    </source>
</evidence>
<dbReference type="GeneID" id="116315473"/>
<dbReference type="InterPro" id="IPR048528">
    <property type="entry name" value="Lamp2-like_luminal"/>
</dbReference>
<keyword evidence="5 9" id="KW-1133">Transmembrane helix</keyword>
<comment type="similarity">
    <text evidence="8">Belongs to the LAMP family.</text>
</comment>
<organism evidence="12 13">
    <name type="scientific">Oreochromis aureus</name>
    <name type="common">Israeli tilapia</name>
    <name type="synonym">Chromis aureus</name>
    <dbReference type="NCBI Taxonomy" id="47969"/>
    <lineage>
        <taxon>Eukaryota</taxon>
        <taxon>Metazoa</taxon>
        <taxon>Chordata</taxon>
        <taxon>Craniata</taxon>
        <taxon>Vertebrata</taxon>
        <taxon>Euteleostomi</taxon>
        <taxon>Actinopterygii</taxon>
        <taxon>Neopterygii</taxon>
        <taxon>Teleostei</taxon>
        <taxon>Neoteleostei</taxon>
        <taxon>Acanthomorphata</taxon>
        <taxon>Ovalentaria</taxon>
        <taxon>Cichlomorphae</taxon>
        <taxon>Cichliformes</taxon>
        <taxon>Cichlidae</taxon>
        <taxon>African cichlids</taxon>
        <taxon>Pseudocrenilabrinae</taxon>
        <taxon>Oreochromini</taxon>
        <taxon>Oreochromis</taxon>
    </lineage>
</organism>
<dbReference type="GO" id="GO:0005765">
    <property type="term" value="C:lysosomal membrane"/>
    <property type="evidence" value="ECO:0007669"/>
    <property type="project" value="UniProtKB-SubCell"/>
</dbReference>
<keyword evidence="7" id="KW-0325">Glycoprotein</keyword>
<feature type="domain" description="Lysosome-associated membrane glycoprotein 2-like luminal" evidence="10">
    <location>
        <begin position="66"/>
        <end position="212"/>
    </location>
</feature>
<dbReference type="PANTHER" id="PTHR11506">
    <property type="entry name" value="LYSOSOME-ASSOCIATED MEMBRANE GLYCOPROTEIN"/>
    <property type="match status" value="1"/>
</dbReference>
<keyword evidence="8" id="KW-1015">Disulfide bond</keyword>
<dbReference type="OMA" id="GPEVECW"/>
<dbReference type="Pfam" id="PF01299">
    <property type="entry name" value="Lamp2-like_luminal"/>
    <property type="match status" value="1"/>
</dbReference>
<evidence type="ECO:0000313" key="13">
    <source>
        <dbReference type="Proteomes" id="UP000472276"/>
    </source>
</evidence>
<dbReference type="GO" id="GO:0072594">
    <property type="term" value="P:establishment of protein localization to organelle"/>
    <property type="evidence" value="ECO:0007669"/>
    <property type="project" value="TreeGrafter"/>
</dbReference>
<dbReference type="Proteomes" id="UP000472276">
    <property type="component" value="Unassembled WGS sequence"/>
</dbReference>
<dbReference type="KEGG" id="oau:116315473"/>
<sequence>MAILVCLLTTMLKAHRGGWCLFFLAAVIPGVHFQSNNVSIQPALDSELHSKGQIYRPVLQPSEATPQIGKYVRKDPQGKPCIRISMGAEFLVTENKKTWYFDLDPSRVEVSGYCGKEEAVLSLTLPDNGASLQFKFKKEKNVFYVIEMNAHLSPMPVCKDCSNKTYKGVLAHEKLFKTANGRSFTCKSENLLLMSSELKIKLVPVKMQAFDLSHGQYGKEVECWADYNKRIIPIVIGAAVVCLILIIVMSFLVVRDRRRDGYERI</sequence>
<dbReference type="InterPro" id="IPR048524">
    <property type="entry name" value="Lamp2-like_TM"/>
</dbReference>
<keyword evidence="2 8" id="KW-0812">Transmembrane</keyword>
<reference evidence="12" key="2">
    <citation type="submission" date="2025-09" db="UniProtKB">
        <authorList>
            <consortium name="Ensembl"/>
        </authorList>
    </citation>
    <scope>IDENTIFICATION</scope>
</reference>
<dbReference type="RefSeq" id="XP_031589655.1">
    <property type="nucleotide sequence ID" value="XM_031733795.2"/>
</dbReference>
<dbReference type="AlphaFoldDB" id="A0A668TJV9"/>
<dbReference type="GO" id="GO:0031902">
    <property type="term" value="C:late endosome membrane"/>
    <property type="evidence" value="ECO:0007669"/>
    <property type="project" value="TreeGrafter"/>
</dbReference>
<dbReference type="GO" id="GO:0005886">
    <property type="term" value="C:plasma membrane"/>
    <property type="evidence" value="ECO:0007669"/>
    <property type="project" value="TreeGrafter"/>
</dbReference>
<feature type="domain" description="Lysosome-associated membrane glycoprotein 2-like transmembrane" evidence="11">
    <location>
        <begin position="232"/>
        <end position="262"/>
    </location>
</feature>
<dbReference type="PROSITE" id="PS51407">
    <property type="entry name" value="LAMP_3"/>
    <property type="match status" value="1"/>
</dbReference>
<evidence type="ECO:0000256" key="8">
    <source>
        <dbReference type="PROSITE-ProRule" id="PRU00740"/>
    </source>
</evidence>
<feature type="transmembrane region" description="Helical" evidence="9">
    <location>
        <begin position="231"/>
        <end position="254"/>
    </location>
</feature>
<dbReference type="Pfam" id="PF21222">
    <property type="entry name" value="Lamp2_2nd"/>
    <property type="match status" value="1"/>
</dbReference>
<evidence type="ECO:0000256" key="3">
    <source>
        <dbReference type="ARBA" id="ARBA00022729"/>
    </source>
</evidence>
<name>A0A668TJV9_OREAU</name>
<dbReference type="InterPro" id="IPR002000">
    <property type="entry name" value="Lysosome-assoc_membr_glycop"/>
</dbReference>
<reference evidence="12" key="1">
    <citation type="submission" date="2025-08" db="UniProtKB">
        <authorList>
            <consortium name="Ensembl"/>
        </authorList>
    </citation>
    <scope>IDENTIFICATION</scope>
</reference>
<evidence type="ECO:0000256" key="1">
    <source>
        <dbReference type="ARBA" id="ARBA00004530"/>
    </source>
</evidence>
<dbReference type="Ensembl" id="ENSOABT00000028315.2">
    <property type="protein sequence ID" value="ENSOABP00000027540.1"/>
    <property type="gene ID" value="ENSOABG00000012959.2"/>
</dbReference>
<evidence type="ECO:0000256" key="5">
    <source>
        <dbReference type="ARBA" id="ARBA00022989"/>
    </source>
</evidence>
<comment type="subcellular location">
    <subcellularLocation>
        <location evidence="1">Endosome membrane</location>
        <topology evidence="1">Single-pass type I membrane protein</topology>
    </subcellularLocation>
    <subcellularLocation>
        <location evidence="8">Lysosome membrane</location>
        <topology evidence="8">Single-pass type I membrane protein</topology>
    </subcellularLocation>
</comment>
<evidence type="ECO:0000259" key="10">
    <source>
        <dbReference type="Pfam" id="PF01299"/>
    </source>
</evidence>
<keyword evidence="4" id="KW-0967">Endosome</keyword>
<dbReference type="PANTHER" id="PTHR11506:SF30">
    <property type="entry name" value="LYSOSOME-ASSOCIATED MEMBRANE GLYCOPROTEIN 3"/>
    <property type="match status" value="1"/>
</dbReference>
<feature type="disulfide bond" evidence="8">
    <location>
        <begin position="186"/>
        <end position="223"/>
    </location>
</feature>
<evidence type="ECO:0000256" key="6">
    <source>
        <dbReference type="ARBA" id="ARBA00023136"/>
    </source>
</evidence>
<evidence type="ECO:0000256" key="7">
    <source>
        <dbReference type="ARBA" id="ARBA00023180"/>
    </source>
</evidence>
<evidence type="ECO:0000259" key="11">
    <source>
        <dbReference type="Pfam" id="PF21222"/>
    </source>
</evidence>
<proteinExistence type="inferred from homology"/>
<evidence type="ECO:0000256" key="4">
    <source>
        <dbReference type="ARBA" id="ARBA00022753"/>
    </source>
</evidence>
<dbReference type="PRINTS" id="PR00336">
    <property type="entry name" value="LYSASSOCTDMP"/>
</dbReference>
<keyword evidence="3" id="KW-0732">Signal</keyword>
<protein>
    <submittedName>
        <fullName evidence="12">Uncharacterized protein</fullName>
    </submittedName>
</protein>
<gene>
    <name evidence="12" type="primary">LOC116315473</name>
</gene>
<keyword evidence="6 8" id="KW-0472">Membrane</keyword>